<evidence type="ECO:0000256" key="5">
    <source>
        <dbReference type="ARBA" id="ARBA00022729"/>
    </source>
</evidence>
<comment type="similarity">
    <text evidence="1 10">Belongs to the tannase family.</text>
</comment>
<dbReference type="SUPFAM" id="SSF53474">
    <property type="entry name" value="alpha/beta-Hydrolases"/>
    <property type="match status" value="1"/>
</dbReference>
<dbReference type="Proteomes" id="UP000595662">
    <property type="component" value="Chromosome 2"/>
</dbReference>
<dbReference type="PANTHER" id="PTHR33938:SF15">
    <property type="entry name" value="FERULOYL ESTERASE B-RELATED"/>
    <property type="match status" value="1"/>
</dbReference>
<dbReference type="RefSeq" id="XP_014535419.1">
    <property type="nucleotide sequence ID" value="XM_014679933.1"/>
</dbReference>
<evidence type="ECO:0000313" key="12">
    <source>
        <dbReference type="Proteomes" id="UP000595662"/>
    </source>
</evidence>
<protein>
    <recommendedName>
        <fullName evidence="10">Carboxylic ester hydrolase</fullName>
        <ecNumber evidence="10">3.1.1.-</ecNumber>
    </recommendedName>
</protein>
<dbReference type="InterPro" id="IPR029058">
    <property type="entry name" value="AB_hydrolase_fold"/>
</dbReference>
<comment type="catalytic activity">
    <reaction evidence="9">
        <text>feruloyl-polysaccharide + H2O = ferulate + polysaccharide.</text>
        <dbReference type="EC" id="3.1.1.73"/>
    </reaction>
</comment>
<keyword evidence="7" id="KW-0106">Calcium</keyword>
<keyword evidence="3" id="KW-0119">Carbohydrate metabolism</keyword>
<dbReference type="GeneID" id="26231905"/>
<dbReference type="OMA" id="AWFPREY"/>
<dbReference type="VEuPathDB" id="FungiDB:PDIP_35870"/>
<evidence type="ECO:0000256" key="4">
    <source>
        <dbReference type="ARBA" id="ARBA00022723"/>
    </source>
</evidence>
<evidence type="ECO:0000256" key="10">
    <source>
        <dbReference type="RuleBase" id="RU361238"/>
    </source>
</evidence>
<dbReference type="PANTHER" id="PTHR33938">
    <property type="entry name" value="FERULOYL ESTERASE B-RELATED"/>
    <property type="match status" value="1"/>
</dbReference>
<evidence type="ECO:0000256" key="7">
    <source>
        <dbReference type="ARBA" id="ARBA00022837"/>
    </source>
</evidence>
<evidence type="ECO:0000256" key="1">
    <source>
        <dbReference type="ARBA" id="ARBA00006249"/>
    </source>
</evidence>
<dbReference type="GO" id="GO:0072330">
    <property type="term" value="P:monocarboxylic acid biosynthetic process"/>
    <property type="evidence" value="ECO:0007669"/>
    <property type="project" value="UniProtKB-ARBA"/>
</dbReference>
<accession>A0A7T7BK82</accession>
<dbReference type="KEGG" id="pdp:PDIP_35870"/>
<keyword evidence="4" id="KW-0479">Metal-binding</keyword>
<dbReference type="AlphaFoldDB" id="A0A7T7BK82"/>
<sequence>MVRLHGVPLLAVMGSLAPASQDIMSSLDEFQSKCVNFGDRIDLPNVKINFVEFVQGGTNLSLTDNPPSCGKSSQTVSVDLCRVAMAVSTSDSSEITLEAWFPHEYKGRFLSTGNGGISGCIQYYDLAYTAQLGFATVGANNGHNGTSGNPFYRQPEVIKDYAYRSVHTGVVVGKELTKQFYDEGFKKSYYLGCSTGGRQGWKSVQEYPDDFDGVVAGAPAINLINLFSWSAHFYAITGSSSSETFLSTGEWEIVHEEIIRQCDTNDGAEDGIIEDPDHCSPVLETLTCDPTTTNKTSCLTSTQINTAQQVLSPLYGINGTLLYPRMQPGSEIFAAPIMYNGRPFPYSEDWYRYVVYNNPFWSGANFTLNDAAVALAQNPYNIQTWEGDLSSFQKTGGKILHYHGLQDQLISSENSKMYYRHVSNTMQLPPNKLDEFYRFFPISGMGHCGGGDGAYGIGQGISTYYGINPEDNVLMAMVQWVEEGKAPETVRGAKFSNGSGSQVEYKRKHCRWPRRNVFKGPGNYTDENAWHCV</sequence>
<keyword evidence="2" id="KW-0719">Serine esterase</keyword>
<evidence type="ECO:0000256" key="3">
    <source>
        <dbReference type="ARBA" id="ARBA00022651"/>
    </source>
</evidence>
<evidence type="ECO:0000256" key="6">
    <source>
        <dbReference type="ARBA" id="ARBA00022801"/>
    </source>
</evidence>
<evidence type="ECO:0000313" key="11">
    <source>
        <dbReference type="EMBL" id="QQK42606.1"/>
    </source>
</evidence>
<feature type="chain" id="PRO_5031602739" description="Carboxylic ester hydrolase" evidence="10">
    <location>
        <begin position="20"/>
        <end position="533"/>
    </location>
</feature>
<keyword evidence="5 10" id="KW-0732">Signal</keyword>
<evidence type="ECO:0000256" key="8">
    <source>
        <dbReference type="ARBA" id="ARBA00023157"/>
    </source>
</evidence>
<dbReference type="GO" id="GO:0046872">
    <property type="term" value="F:metal ion binding"/>
    <property type="evidence" value="ECO:0007669"/>
    <property type="project" value="UniProtKB-KW"/>
</dbReference>
<dbReference type="GO" id="GO:0045493">
    <property type="term" value="P:xylan catabolic process"/>
    <property type="evidence" value="ECO:0007669"/>
    <property type="project" value="UniProtKB-KW"/>
</dbReference>
<gene>
    <name evidence="11" type="ORF">Pdw03_6507</name>
</gene>
<keyword evidence="3" id="KW-0858">Xylan degradation</keyword>
<dbReference type="InterPro" id="IPR011118">
    <property type="entry name" value="Tannase/feruloyl_esterase"/>
</dbReference>
<dbReference type="GO" id="GO:0030600">
    <property type="term" value="F:feruloyl esterase activity"/>
    <property type="evidence" value="ECO:0007669"/>
    <property type="project" value="UniProtKB-EC"/>
</dbReference>
<feature type="signal peptide" evidence="10">
    <location>
        <begin position="1"/>
        <end position="19"/>
    </location>
</feature>
<dbReference type="EMBL" id="CP060775">
    <property type="protein sequence ID" value="QQK42606.1"/>
    <property type="molecule type" value="Genomic_DNA"/>
</dbReference>
<dbReference type="GO" id="GO:0017000">
    <property type="term" value="P:antibiotic biosynthetic process"/>
    <property type="evidence" value="ECO:0007669"/>
    <property type="project" value="UniProtKB-ARBA"/>
</dbReference>
<proteinExistence type="inferred from homology"/>
<evidence type="ECO:0000256" key="2">
    <source>
        <dbReference type="ARBA" id="ARBA00022487"/>
    </source>
</evidence>
<reference evidence="11 12" key="1">
    <citation type="submission" date="2020-08" db="EMBL/GenBank/DDBJ databases">
        <title>The completed genome sequence of the pathogenic ascomycete fungus Penicillium digitatum.</title>
        <authorList>
            <person name="Wang M."/>
        </authorList>
    </citation>
    <scope>NUCLEOTIDE SEQUENCE [LARGE SCALE GENOMIC DNA]</scope>
    <source>
        <strain evidence="11 12">PdW03</strain>
    </source>
</reference>
<evidence type="ECO:0000256" key="9">
    <source>
        <dbReference type="ARBA" id="ARBA00034075"/>
    </source>
</evidence>
<keyword evidence="6 10" id="KW-0378">Hydrolase</keyword>
<dbReference type="Pfam" id="PF07519">
    <property type="entry name" value="Tannase"/>
    <property type="match status" value="2"/>
</dbReference>
<keyword evidence="3" id="KW-0624">Polysaccharide degradation</keyword>
<dbReference type="EC" id="3.1.1.-" evidence="10"/>
<keyword evidence="8" id="KW-1015">Disulfide bond</keyword>
<organism evidence="11 12">
    <name type="scientific">Penicillium digitatum</name>
    <name type="common">Green mold</name>
    <dbReference type="NCBI Taxonomy" id="36651"/>
    <lineage>
        <taxon>Eukaryota</taxon>
        <taxon>Fungi</taxon>
        <taxon>Dikarya</taxon>
        <taxon>Ascomycota</taxon>
        <taxon>Pezizomycotina</taxon>
        <taxon>Eurotiomycetes</taxon>
        <taxon>Eurotiomycetidae</taxon>
        <taxon>Eurotiales</taxon>
        <taxon>Aspergillaceae</taxon>
        <taxon>Penicillium</taxon>
    </lineage>
</organism>
<dbReference type="Gene3D" id="3.40.50.1820">
    <property type="entry name" value="alpha/beta hydrolase"/>
    <property type="match status" value="1"/>
</dbReference>
<name>A0A7T7BK82_PENDI</name>